<name>A0A818G002_9BILA</name>
<dbReference type="GO" id="GO:0004656">
    <property type="term" value="F:procollagen-proline 4-dioxygenase activity"/>
    <property type="evidence" value="ECO:0007669"/>
    <property type="project" value="TreeGrafter"/>
</dbReference>
<proteinExistence type="predicted"/>
<protein>
    <submittedName>
        <fullName evidence="4">Uncharacterized protein</fullName>
    </submittedName>
</protein>
<reference evidence="4" key="1">
    <citation type="submission" date="2021-02" db="EMBL/GenBank/DDBJ databases">
        <authorList>
            <person name="Nowell W R."/>
        </authorList>
    </citation>
    <scope>NUCLEOTIDE SEQUENCE</scope>
</reference>
<comment type="caution">
    <text evidence="4">The sequence shown here is derived from an EMBL/GenBank/DDBJ whole genome shotgun (WGS) entry which is preliminary data.</text>
</comment>
<keyword evidence="1" id="KW-0479">Metal-binding</keyword>
<dbReference type="InterPro" id="IPR045054">
    <property type="entry name" value="P4HA-like"/>
</dbReference>
<dbReference type="GO" id="GO:0005783">
    <property type="term" value="C:endoplasmic reticulum"/>
    <property type="evidence" value="ECO:0007669"/>
    <property type="project" value="TreeGrafter"/>
</dbReference>
<evidence type="ECO:0000313" key="5">
    <source>
        <dbReference type="EMBL" id="CAF3499141.1"/>
    </source>
</evidence>
<accession>A0A818G002</accession>
<dbReference type="GO" id="GO:0046872">
    <property type="term" value="F:metal ion binding"/>
    <property type="evidence" value="ECO:0007669"/>
    <property type="project" value="UniProtKB-KW"/>
</dbReference>
<evidence type="ECO:0000313" key="6">
    <source>
        <dbReference type="Proteomes" id="UP000663881"/>
    </source>
</evidence>
<dbReference type="Gene3D" id="2.60.120.620">
    <property type="entry name" value="q2cbj1_9rhob like domain"/>
    <property type="match status" value="1"/>
</dbReference>
<gene>
    <name evidence="4" type="ORF">OKA104_LOCUS379</name>
    <name evidence="5" type="ORF">OXD698_LOCUS1212</name>
</gene>
<dbReference type="Proteomes" id="UP000663881">
    <property type="component" value="Unassembled WGS sequence"/>
</dbReference>
<evidence type="ECO:0000256" key="3">
    <source>
        <dbReference type="ARBA" id="ARBA00023004"/>
    </source>
</evidence>
<dbReference type="EMBL" id="CAJOAZ010000033">
    <property type="protein sequence ID" value="CAF3499141.1"/>
    <property type="molecule type" value="Genomic_DNA"/>
</dbReference>
<dbReference type="AlphaFoldDB" id="A0A818G002"/>
<dbReference type="EMBL" id="CAJOAY010000007">
    <property type="protein sequence ID" value="CAF3482030.1"/>
    <property type="molecule type" value="Genomic_DNA"/>
</dbReference>
<sequence>MIDTFEPADYRMSKSGWLRYEDSSVISRLSRLIEGVTNMSMITAEDLHNSIANYGVGDHYESYFDFVRQNRITTWLTYFSDVKQSDATVFHVVGDHLKSKKEVLHFGIIFMHRMKVR</sequence>
<evidence type="ECO:0000313" key="4">
    <source>
        <dbReference type="EMBL" id="CAF3482030.1"/>
    </source>
</evidence>
<dbReference type="Proteomes" id="UP000663844">
    <property type="component" value="Unassembled WGS sequence"/>
</dbReference>
<evidence type="ECO:0000256" key="1">
    <source>
        <dbReference type="ARBA" id="ARBA00022723"/>
    </source>
</evidence>
<dbReference type="GO" id="GO:0031418">
    <property type="term" value="F:L-ascorbic acid binding"/>
    <property type="evidence" value="ECO:0007669"/>
    <property type="project" value="UniProtKB-KW"/>
</dbReference>
<organism evidence="4 6">
    <name type="scientific">Adineta steineri</name>
    <dbReference type="NCBI Taxonomy" id="433720"/>
    <lineage>
        <taxon>Eukaryota</taxon>
        <taxon>Metazoa</taxon>
        <taxon>Spiralia</taxon>
        <taxon>Gnathifera</taxon>
        <taxon>Rotifera</taxon>
        <taxon>Eurotatoria</taxon>
        <taxon>Bdelloidea</taxon>
        <taxon>Adinetida</taxon>
        <taxon>Adinetidae</taxon>
        <taxon>Adineta</taxon>
    </lineage>
</organism>
<dbReference type="PANTHER" id="PTHR10869:SF244">
    <property type="entry name" value="PROLYL 4-HYDROXYLASE SUBUNIT ALPHA-2"/>
    <property type="match status" value="1"/>
</dbReference>
<dbReference type="PANTHER" id="PTHR10869">
    <property type="entry name" value="PROLYL 4-HYDROXYLASE ALPHA SUBUNIT"/>
    <property type="match status" value="1"/>
</dbReference>
<keyword evidence="3" id="KW-0408">Iron</keyword>
<keyword evidence="2" id="KW-0847">Vitamin C</keyword>
<evidence type="ECO:0000256" key="2">
    <source>
        <dbReference type="ARBA" id="ARBA00022896"/>
    </source>
</evidence>